<sequence length="430" mass="49048">MTSDSMRSPRLYGTDSDDFPETTSSKPMNRRREKLYRASASSIVTSKPNLRKSAYWMTLHNEETSNFRSEQNDGPGFLGPEPEPPSATSRTFLGDDLRDSLADPARLERAALLLPTLYSQKDPLLRILILELGDFLGCIQVSEHQWEHLIRANFLSTIQEIASDPAYYKPFNAEREHVSESFVPSLRRIWTLLAVCCTFVAEKATLEIPADRSHCIKFIDDMPRVWRALWDTATCPESYNLMDECHQPDIAPWLSFIAESHIDTHKFYYNKPPPLSSYVGHILSRSCFFYREQKDPNLRAHCLNAFVDLVYHEQDDVVTLSQDLGQFLKDYDSVPRYSYDFIDALIRELGRPTLGTDLMGAMLTVCTLVEHFPSGMKMALYAKFGEFLMAYVATCLQGLCSTRDESDSHQFPIENAAIFLGYRPPPVLSC</sequence>
<dbReference type="Proteomes" id="UP001212997">
    <property type="component" value="Unassembled WGS sequence"/>
</dbReference>
<protein>
    <submittedName>
        <fullName evidence="2">Uncharacterized protein</fullName>
    </submittedName>
</protein>
<reference evidence="2" key="1">
    <citation type="submission" date="2022-07" db="EMBL/GenBank/DDBJ databases">
        <title>Genome Sequence of Physisporinus lineatus.</title>
        <authorList>
            <person name="Buettner E."/>
        </authorList>
    </citation>
    <scope>NUCLEOTIDE SEQUENCE</scope>
    <source>
        <strain evidence="2">VT162</strain>
    </source>
</reference>
<dbReference type="EMBL" id="JANAWD010000159">
    <property type="protein sequence ID" value="KAJ3485250.1"/>
    <property type="molecule type" value="Genomic_DNA"/>
</dbReference>
<evidence type="ECO:0000256" key="1">
    <source>
        <dbReference type="SAM" id="MobiDB-lite"/>
    </source>
</evidence>
<gene>
    <name evidence="2" type="ORF">NLI96_g5077</name>
</gene>
<evidence type="ECO:0000313" key="3">
    <source>
        <dbReference type="Proteomes" id="UP001212997"/>
    </source>
</evidence>
<evidence type="ECO:0000313" key="2">
    <source>
        <dbReference type="EMBL" id="KAJ3485250.1"/>
    </source>
</evidence>
<keyword evidence="3" id="KW-1185">Reference proteome</keyword>
<feature type="region of interest" description="Disordered" evidence="1">
    <location>
        <begin position="1"/>
        <end position="35"/>
    </location>
</feature>
<comment type="caution">
    <text evidence="2">The sequence shown here is derived from an EMBL/GenBank/DDBJ whole genome shotgun (WGS) entry which is preliminary data.</text>
</comment>
<organism evidence="2 3">
    <name type="scientific">Meripilus lineatus</name>
    <dbReference type="NCBI Taxonomy" id="2056292"/>
    <lineage>
        <taxon>Eukaryota</taxon>
        <taxon>Fungi</taxon>
        <taxon>Dikarya</taxon>
        <taxon>Basidiomycota</taxon>
        <taxon>Agaricomycotina</taxon>
        <taxon>Agaricomycetes</taxon>
        <taxon>Polyporales</taxon>
        <taxon>Meripilaceae</taxon>
        <taxon>Meripilus</taxon>
    </lineage>
</organism>
<feature type="region of interest" description="Disordered" evidence="1">
    <location>
        <begin position="65"/>
        <end position="88"/>
    </location>
</feature>
<name>A0AAD5V3M3_9APHY</name>
<accession>A0AAD5V3M3</accession>
<proteinExistence type="predicted"/>
<dbReference type="AlphaFoldDB" id="A0AAD5V3M3"/>